<sequence length="266" mass="29821">MKEEFCVGGSRVSGDARGGAGDDADQILALLASRCDGGLRFLSGVYIGSVYLGVCPHGRVQFVFLARSFEAISAICCRCQLERFNTLYINKLERELSSSTAKIAALESAVRSIGDRAAAWDNIQNHMTVWTDQSRTMERKLDLLNRCHEKQDTWEVKLNAVDALNHKLTALDKKINAMTRLEFKVEQVSERVEEVNSKVNWVKKQMAAPEQPMITEFAGRGLLSSLAYHVTITPSITLLYSSSRPSVTLVYPQQVYGSRFRQLRPR</sequence>
<reference evidence="1 2" key="2">
    <citation type="submission" date="2019-01" db="EMBL/GenBank/DDBJ databases">
        <title>The decoding of complex shrimp genome reveals the adaptation for benthos swimmer, frequently molting mechanism and breeding impact on genome.</title>
        <authorList>
            <person name="Sun Y."/>
            <person name="Gao Y."/>
            <person name="Yu Y."/>
        </authorList>
    </citation>
    <scope>NUCLEOTIDE SEQUENCE [LARGE SCALE GENOMIC DNA]</scope>
    <source>
        <tissue evidence="1">Muscle</tissue>
    </source>
</reference>
<dbReference type="AlphaFoldDB" id="A0A423U071"/>
<name>A0A423U071_PENVA</name>
<keyword evidence="2" id="KW-1185">Reference proteome</keyword>
<reference evidence="1 2" key="1">
    <citation type="submission" date="2018-04" db="EMBL/GenBank/DDBJ databases">
        <authorList>
            <person name="Zhang X."/>
            <person name="Yuan J."/>
            <person name="Li F."/>
            <person name="Xiang J."/>
        </authorList>
    </citation>
    <scope>NUCLEOTIDE SEQUENCE [LARGE SCALE GENOMIC DNA]</scope>
    <source>
        <tissue evidence="1">Muscle</tissue>
    </source>
</reference>
<accession>A0A423U071</accession>
<dbReference type="OrthoDB" id="6145874at2759"/>
<organism evidence="1 2">
    <name type="scientific">Penaeus vannamei</name>
    <name type="common">Whiteleg shrimp</name>
    <name type="synonym">Litopenaeus vannamei</name>
    <dbReference type="NCBI Taxonomy" id="6689"/>
    <lineage>
        <taxon>Eukaryota</taxon>
        <taxon>Metazoa</taxon>
        <taxon>Ecdysozoa</taxon>
        <taxon>Arthropoda</taxon>
        <taxon>Crustacea</taxon>
        <taxon>Multicrustacea</taxon>
        <taxon>Malacostraca</taxon>
        <taxon>Eumalacostraca</taxon>
        <taxon>Eucarida</taxon>
        <taxon>Decapoda</taxon>
        <taxon>Dendrobranchiata</taxon>
        <taxon>Penaeoidea</taxon>
        <taxon>Penaeidae</taxon>
        <taxon>Penaeus</taxon>
    </lineage>
</organism>
<comment type="caution">
    <text evidence="1">The sequence shown here is derived from an EMBL/GenBank/DDBJ whole genome shotgun (WGS) entry which is preliminary data.</text>
</comment>
<evidence type="ECO:0000313" key="1">
    <source>
        <dbReference type="EMBL" id="ROT82086.1"/>
    </source>
</evidence>
<evidence type="ECO:0000313" key="2">
    <source>
        <dbReference type="Proteomes" id="UP000283509"/>
    </source>
</evidence>
<proteinExistence type="predicted"/>
<dbReference type="Proteomes" id="UP000283509">
    <property type="component" value="Unassembled WGS sequence"/>
</dbReference>
<protein>
    <submittedName>
        <fullName evidence="1">Techylectin-5B</fullName>
    </submittedName>
</protein>
<gene>
    <name evidence="1" type="ORF">C7M84_024759</name>
</gene>
<dbReference type="EMBL" id="QCYY01000885">
    <property type="protein sequence ID" value="ROT82086.1"/>
    <property type="molecule type" value="Genomic_DNA"/>
</dbReference>